<dbReference type="Pfam" id="PF11123">
    <property type="entry name" value="DNA_Packaging_2"/>
    <property type="match status" value="1"/>
</dbReference>
<name>A0A261R4U9_9BORD</name>
<sequence>MSKATVDALGELHGAVAKELTRRINADEASAADIGAAIKFLKDNQITASIEDNSQLQDLQQKLKERAEKRGLKLVQNKTAELSDAEADDIIAKAAQAA</sequence>
<evidence type="ECO:0000313" key="2">
    <source>
        <dbReference type="Proteomes" id="UP000216857"/>
    </source>
</evidence>
<dbReference type="Proteomes" id="UP000216857">
    <property type="component" value="Unassembled WGS sequence"/>
</dbReference>
<protein>
    <recommendedName>
        <fullName evidence="3">Terminase small subunit</fullName>
    </recommendedName>
</protein>
<accession>A0A261R4U9</accession>
<dbReference type="EMBL" id="NEVJ01000003">
    <property type="protein sequence ID" value="OZI20048.1"/>
    <property type="molecule type" value="Genomic_DNA"/>
</dbReference>
<evidence type="ECO:0008006" key="3">
    <source>
        <dbReference type="Google" id="ProtNLM"/>
    </source>
</evidence>
<dbReference type="AlphaFoldDB" id="A0A261R4U9"/>
<gene>
    <name evidence="1" type="ORF">CAL26_21070</name>
</gene>
<keyword evidence="2" id="KW-1185">Reference proteome</keyword>
<dbReference type="RefSeq" id="WP_094848661.1">
    <property type="nucleotide sequence ID" value="NZ_NEVJ01000003.1"/>
</dbReference>
<dbReference type="InterPro" id="IPR024345">
    <property type="entry name" value="DNA_matur_Phage_T7-like"/>
</dbReference>
<evidence type="ECO:0000313" key="1">
    <source>
        <dbReference type="EMBL" id="OZI20048.1"/>
    </source>
</evidence>
<proteinExistence type="predicted"/>
<reference evidence="1" key="1">
    <citation type="submission" date="2017-05" db="EMBL/GenBank/DDBJ databases">
        <title>Complete and WGS of Bordetella genogroups.</title>
        <authorList>
            <person name="Spilker T."/>
            <person name="Lipuma J."/>
        </authorList>
    </citation>
    <scope>NUCLEOTIDE SEQUENCE</scope>
    <source>
        <strain evidence="1">AU21707</strain>
    </source>
</reference>
<dbReference type="OrthoDB" id="8455855at2"/>
<comment type="caution">
    <text evidence="1">The sequence shown here is derived from an EMBL/GenBank/DDBJ whole genome shotgun (WGS) entry which is preliminary data.</text>
</comment>
<organism evidence="1 2">
    <name type="scientific">Bordetella genomosp. 9</name>
    <dbReference type="NCBI Taxonomy" id="1416803"/>
    <lineage>
        <taxon>Bacteria</taxon>
        <taxon>Pseudomonadati</taxon>
        <taxon>Pseudomonadota</taxon>
        <taxon>Betaproteobacteria</taxon>
        <taxon>Burkholderiales</taxon>
        <taxon>Alcaligenaceae</taxon>
        <taxon>Bordetella</taxon>
    </lineage>
</organism>